<keyword evidence="2" id="KW-1185">Reference proteome</keyword>
<name>A0A1G6PM72_NIADE</name>
<reference evidence="2" key="1">
    <citation type="submission" date="2016-10" db="EMBL/GenBank/DDBJ databases">
        <authorList>
            <person name="Varghese N."/>
            <person name="Submissions S."/>
        </authorList>
    </citation>
    <scope>NUCLEOTIDE SEQUENCE [LARGE SCALE GENOMIC DNA]</scope>
    <source>
        <strain evidence="2">DSM 25811 / CCM 8410 / LMG 26954 / E90</strain>
    </source>
</reference>
<evidence type="ECO:0000313" key="1">
    <source>
        <dbReference type="EMBL" id="SDC81362.1"/>
    </source>
</evidence>
<dbReference type="EMBL" id="FMZO01000004">
    <property type="protein sequence ID" value="SDC81362.1"/>
    <property type="molecule type" value="Genomic_DNA"/>
</dbReference>
<dbReference type="PROSITE" id="PS51257">
    <property type="entry name" value="PROKAR_LIPOPROTEIN"/>
    <property type="match status" value="1"/>
</dbReference>
<dbReference type="Proteomes" id="UP000198757">
    <property type="component" value="Unassembled WGS sequence"/>
</dbReference>
<evidence type="ECO:0008006" key="3">
    <source>
        <dbReference type="Google" id="ProtNLM"/>
    </source>
</evidence>
<gene>
    <name evidence="1" type="ORF">SAMN04487894_10494</name>
</gene>
<dbReference type="STRING" id="1285928.SAMN04487894_10494"/>
<dbReference type="AlphaFoldDB" id="A0A1G6PM72"/>
<organism evidence="1 2">
    <name type="scientific">Niabella drilacis (strain DSM 25811 / CCM 8410 / CCUG 62505 / LMG 26954 / E90)</name>
    <dbReference type="NCBI Taxonomy" id="1285928"/>
    <lineage>
        <taxon>Bacteria</taxon>
        <taxon>Pseudomonadati</taxon>
        <taxon>Bacteroidota</taxon>
        <taxon>Chitinophagia</taxon>
        <taxon>Chitinophagales</taxon>
        <taxon>Chitinophagaceae</taxon>
        <taxon>Niabella</taxon>
    </lineage>
</organism>
<evidence type="ECO:0000313" key="2">
    <source>
        <dbReference type="Proteomes" id="UP000198757"/>
    </source>
</evidence>
<accession>A0A1G6PM72</accession>
<protein>
    <recommendedName>
        <fullName evidence="3">Lipocalin-like domain-containing protein</fullName>
    </recommendedName>
</protein>
<dbReference type="OrthoDB" id="677769at2"/>
<dbReference type="RefSeq" id="WP_090389719.1">
    <property type="nucleotide sequence ID" value="NZ_FMZO01000004.1"/>
</dbReference>
<proteinExistence type="predicted"/>
<sequence>MKSKLWVAAIAVFILAGCKKKKEDLPPAPSVVGYWEGKYGNGNAVPGQPYFFLFRSNGTVRVYADNADTASAGKAEGTYIVSGNTVKTTYTYPPATSYSTQAVVDAGFATMDGTWGSGASVSGNGTFRIFKK</sequence>